<dbReference type="AlphaFoldDB" id="A0A1X2ICL0"/>
<dbReference type="GO" id="GO:0035197">
    <property type="term" value="F:siRNA binding"/>
    <property type="evidence" value="ECO:0007669"/>
    <property type="project" value="TreeGrafter"/>
</dbReference>
<evidence type="ECO:0000313" key="3">
    <source>
        <dbReference type="Proteomes" id="UP000193560"/>
    </source>
</evidence>
<proteinExistence type="predicted"/>
<name>A0A1X2ICL0_9FUNG</name>
<reference evidence="2 3" key="1">
    <citation type="submission" date="2016-07" db="EMBL/GenBank/DDBJ databases">
        <title>Pervasive Adenine N6-methylation of Active Genes in Fungi.</title>
        <authorList>
            <consortium name="DOE Joint Genome Institute"/>
            <person name="Mondo S.J."/>
            <person name="Dannebaum R.O."/>
            <person name="Kuo R.C."/>
            <person name="Labutti K."/>
            <person name="Haridas S."/>
            <person name="Kuo A."/>
            <person name="Salamov A."/>
            <person name="Ahrendt S.R."/>
            <person name="Lipzen A."/>
            <person name="Sullivan W."/>
            <person name="Andreopoulos W.B."/>
            <person name="Clum A."/>
            <person name="Lindquist E."/>
            <person name="Daum C."/>
            <person name="Ramamoorthy G.K."/>
            <person name="Gryganskyi A."/>
            <person name="Culley D."/>
            <person name="Magnuson J.K."/>
            <person name="James T.Y."/>
            <person name="O'Malley M.A."/>
            <person name="Stajich J.E."/>
            <person name="Spatafora J.W."/>
            <person name="Visel A."/>
            <person name="Grigoriev I.V."/>
        </authorList>
    </citation>
    <scope>NUCLEOTIDE SEQUENCE [LARGE SCALE GENOMIC DNA]</scope>
    <source>
        <strain evidence="2 3">NRRL 1336</strain>
    </source>
</reference>
<dbReference type="PANTHER" id="PTHR21357:SF4">
    <property type="entry name" value="FAM172 FAMILY PROTEIN HOMOLOG CG10038"/>
    <property type="match status" value="1"/>
</dbReference>
<comment type="caution">
    <text evidence="2">The sequence shown here is derived from an EMBL/GenBank/DDBJ whole genome shotgun (WGS) entry which is preliminary data.</text>
</comment>
<evidence type="ECO:0000259" key="1">
    <source>
        <dbReference type="Pfam" id="PF22749"/>
    </source>
</evidence>
<dbReference type="GO" id="GO:0005634">
    <property type="term" value="C:nucleus"/>
    <property type="evidence" value="ECO:0007669"/>
    <property type="project" value="TreeGrafter"/>
</dbReference>
<dbReference type="Proteomes" id="UP000193560">
    <property type="component" value="Unassembled WGS sequence"/>
</dbReference>
<organism evidence="2 3">
    <name type="scientific">Absidia repens</name>
    <dbReference type="NCBI Taxonomy" id="90262"/>
    <lineage>
        <taxon>Eukaryota</taxon>
        <taxon>Fungi</taxon>
        <taxon>Fungi incertae sedis</taxon>
        <taxon>Mucoromycota</taxon>
        <taxon>Mucoromycotina</taxon>
        <taxon>Mucoromycetes</taxon>
        <taxon>Mucorales</taxon>
        <taxon>Cunninghamellaceae</taxon>
        <taxon>Absidia</taxon>
    </lineage>
</organism>
<keyword evidence="3" id="KW-1185">Reference proteome</keyword>
<dbReference type="InterPro" id="IPR053858">
    <property type="entry name" value="Arb2_dom"/>
</dbReference>
<accession>A0A1X2ICL0</accession>
<dbReference type="STRING" id="90262.A0A1X2ICL0"/>
<sequence>MFRGKRKAKKENPPIPITIDDFGYVVKDDGTVRSKTTDLRYEFSFDPKDHAYNESRYRVFIDLLGDIVEERLQQTPLNFQKVIVPEGADPSKNDPHTYFYMTPNALKNTGKLVLLIPGTQTRVGQWSKRVMCDESLQAGSMINMAKYLIENDHEVIIFNPNGGMWYDNAPHDMPPLKANDMWSTIPGSESPEQHCQYVFRHFVRQAQAEKIGVIALGYGGHCFTDMINENFDIVKSKVVGVALANSTHLSAYINGQDKRAWMINHVVNWVLSDQPKGEDVPNTLIGCTSVSSGPEAELPEYVLWKCAADMMNFIGIKMGDIIVDESDEQEEESTDAILADEELAEHLDIFSQDRLD</sequence>
<dbReference type="SUPFAM" id="SSF53474">
    <property type="entry name" value="alpha/beta-Hydrolases"/>
    <property type="match status" value="1"/>
</dbReference>
<evidence type="ECO:0000313" key="2">
    <source>
        <dbReference type="EMBL" id="ORZ13698.1"/>
    </source>
</evidence>
<dbReference type="InterPro" id="IPR029058">
    <property type="entry name" value="AB_hydrolase_fold"/>
</dbReference>
<gene>
    <name evidence="2" type="ORF">BCR42DRAFT_418884</name>
</gene>
<dbReference type="InterPro" id="IPR048263">
    <property type="entry name" value="Arb2"/>
</dbReference>
<feature type="domain" description="Arb2" evidence="1">
    <location>
        <begin position="16"/>
        <end position="276"/>
    </location>
</feature>
<dbReference type="EMBL" id="MCGE01000016">
    <property type="protein sequence ID" value="ORZ13698.1"/>
    <property type="molecule type" value="Genomic_DNA"/>
</dbReference>
<dbReference type="GO" id="GO:0031048">
    <property type="term" value="P:regulatory ncRNA-mediated heterochromatin formation"/>
    <property type="evidence" value="ECO:0007669"/>
    <property type="project" value="TreeGrafter"/>
</dbReference>
<protein>
    <recommendedName>
        <fullName evidence="1">Arb2 domain-containing protein</fullName>
    </recommendedName>
</protein>
<dbReference type="PANTHER" id="PTHR21357">
    <property type="entry name" value="FAM172 FAMILY PROTEIN HOMOLOG CG10038"/>
    <property type="match status" value="1"/>
</dbReference>
<dbReference type="Pfam" id="PF22749">
    <property type="entry name" value="Arb2"/>
    <property type="match status" value="1"/>
</dbReference>
<dbReference type="OrthoDB" id="421951at2759"/>